<dbReference type="OrthoDB" id="671162at2"/>
<dbReference type="RefSeq" id="WP_046369511.1">
    <property type="nucleotide sequence ID" value="NZ_BBWV01000002.1"/>
</dbReference>
<proteinExistence type="predicted"/>
<evidence type="ECO:0000313" key="3">
    <source>
        <dbReference type="Proteomes" id="UP000033121"/>
    </source>
</evidence>
<keyword evidence="1" id="KW-0732">Signal</keyword>
<evidence type="ECO:0000313" key="2">
    <source>
        <dbReference type="EMBL" id="GAO43669.1"/>
    </source>
</evidence>
<keyword evidence="3" id="KW-1185">Reference proteome</keyword>
<sequence length="164" mass="18156">MKLLFLPLLFLITTVQAQDCALQKGTDDFSGQPKLFTGFMELQDVQLNIEANAKEIDYFFVIQNSAANCIGEASEALFVFEGGKQKMTLRNTGGDNCNGYFHILMKGGMYTPTPLQRLSAKKVVSITFSDRNDKKTVVALSTDQQELLMKVSACIARDAKTLVK</sequence>
<feature type="chain" id="PRO_5002429796" description="Lipocalin-like domain-containing protein" evidence="1">
    <location>
        <begin position="18"/>
        <end position="164"/>
    </location>
</feature>
<protein>
    <recommendedName>
        <fullName evidence="4">Lipocalin-like domain-containing protein</fullName>
    </recommendedName>
</protein>
<evidence type="ECO:0008006" key="4">
    <source>
        <dbReference type="Google" id="ProtNLM"/>
    </source>
</evidence>
<reference evidence="2 3" key="1">
    <citation type="submission" date="2015-04" db="EMBL/GenBank/DDBJ databases">
        <title>Whole genome shotgun sequence of Flavihumibacter petaseus NBRC 106054.</title>
        <authorList>
            <person name="Miyazawa S."/>
            <person name="Hosoyama A."/>
            <person name="Hashimoto M."/>
            <person name="Noguchi M."/>
            <person name="Tsuchikane K."/>
            <person name="Ohji S."/>
            <person name="Yamazoe A."/>
            <person name="Ichikawa N."/>
            <person name="Kimura A."/>
            <person name="Fujita N."/>
        </authorList>
    </citation>
    <scope>NUCLEOTIDE SEQUENCE [LARGE SCALE GENOMIC DNA]</scope>
    <source>
        <strain evidence="2 3">NBRC 106054</strain>
    </source>
</reference>
<accession>A0A0E9N1E6</accession>
<comment type="caution">
    <text evidence="2">The sequence shown here is derived from an EMBL/GenBank/DDBJ whole genome shotgun (WGS) entry which is preliminary data.</text>
</comment>
<organism evidence="2 3">
    <name type="scientific">Flavihumibacter petaseus NBRC 106054</name>
    <dbReference type="NCBI Taxonomy" id="1220578"/>
    <lineage>
        <taxon>Bacteria</taxon>
        <taxon>Pseudomonadati</taxon>
        <taxon>Bacteroidota</taxon>
        <taxon>Chitinophagia</taxon>
        <taxon>Chitinophagales</taxon>
        <taxon>Chitinophagaceae</taxon>
        <taxon>Flavihumibacter</taxon>
    </lineage>
</organism>
<feature type="signal peptide" evidence="1">
    <location>
        <begin position="1"/>
        <end position="17"/>
    </location>
</feature>
<dbReference type="EMBL" id="BBWV01000002">
    <property type="protein sequence ID" value="GAO43669.1"/>
    <property type="molecule type" value="Genomic_DNA"/>
</dbReference>
<gene>
    <name evidence="2" type="ORF">FPE01S_02_07750</name>
</gene>
<name>A0A0E9N1E6_9BACT</name>
<dbReference type="Proteomes" id="UP000033121">
    <property type="component" value="Unassembled WGS sequence"/>
</dbReference>
<evidence type="ECO:0000256" key="1">
    <source>
        <dbReference type="SAM" id="SignalP"/>
    </source>
</evidence>
<dbReference type="AlphaFoldDB" id="A0A0E9N1E6"/>